<protein>
    <submittedName>
        <fullName evidence="2">Uncharacterized protein</fullName>
    </submittedName>
</protein>
<comment type="caution">
    <text evidence="2">The sequence shown here is derived from an EMBL/GenBank/DDBJ whole genome shotgun (WGS) entry which is preliminary data.</text>
</comment>
<name>A0A811MXR8_9POAL</name>
<evidence type="ECO:0000313" key="2">
    <source>
        <dbReference type="EMBL" id="CAD6213891.1"/>
    </source>
</evidence>
<keyword evidence="3" id="KW-1185">Reference proteome</keyword>
<evidence type="ECO:0000256" key="1">
    <source>
        <dbReference type="SAM" id="MobiDB-lite"/>
    </source>
</evidence>
<sequence length="106" mass="11524">MAEVLLRLRPRRVMAAAGSDATGRTALPKSGGQPRSFAAASSPSQRAAPVGMGGDEPLLLRQRRRGLEALVLAEDNKYPIADEMNGILVWRWHLIVEMLMDETSVA</sequence>
<feature type="compositionally biased region" description="Low complexity" evidence="1">
    <location>
        <begin position="33"/>
        <end position="49"/>
    </location>
</feature>
<feature type="region of interest" description="Disordered" evidence="1">
    <location>
        <begin position="16"/>
        <end position="55"/>
    </location>
</feature>
<dbReference type="Proteomes" id="UP000604825">
    <property type="component" value="Unassembled WGS sequence"/>
</dbReference>
<accession>A0A811MXR8</accession>
<dbReference type="AlphaFoldDB" id="A0A811MXR8"/>
<dbReference type="EMBL" id="CAJGYO010000002">
    <property type="protein sequence ID" value="CAD6213891.1"/>
    <property type="molecule type" value="Genomic_DNA"/>
</dbReference>
<gene>
    <name evidence="2" type="ORF">NCGR_LOCUS9382</name>
</gene>
<organism evidence="2 3">
    <name type="scientific">Miscanthus lutarioriparius</name>
    <dbReference type="NCBI Taxonomy" id="422564"/>
    <lineage>
        <taxon>Eukaryota</taxon>
        <taxon>Viridiplantae</taxon>
        <taxon>Streptophyta</taxon>
        <taxon>Embryophyta</taxon>
        <taxon>Tracheophyta</taxon>
        <taxon>Spermatophyta</taxon>
        <taxon>Magnoliopsida</taxon>
        <taxon>Liliopsida</taxon>
        <taxon>Poales</taxon>
        <taxon>Poaceae</taxon>
        <taxon>PACMAD clade</taxon>
        <taxon>Panicoideae</taxon>
        <taxon>Andropogonodae</taxon>
        <taxon>Andropogoneae</taxon>
        <taxon>Saccharinae</taxon>
        <taxon>Miscanthus</taxon>
    </lineage>
</organism>
<evidence type="ECO:0000313" key="3">
    <source>
        <dbReference type="Proteomes" id="UP000604825"/>
    </source>
</evidence>
<proteinExistence type="predicted"/>
<reference evidence="2" key="1">
    <citation type="submission" date="2020-10" db="EMBL/GenBank/DDBJ databases">
        <authorList>
            <person name="Han B."/>
            <person name="Lu T."/>
            <person name="Zhao Q."/>
            <person name="Huang X."/>
            <person name="Zhao Y."/>
        </authorList>
    </citation>
    <scope>NUCLEOTIDE SEQUENCE</scope>
</reference>